<evidence type="ECO:0000313" key="7">
    <source>
        <dbReference type="Proteomes" id="UP000032430"/>
    </source>
</evidence>
<evidence type="ECO:0000256" key="1">
    <source>
        <dbReference type="ARBA" id="ARBA00022491"/>
    </source>
</evidence>
<evidence type="ECO:0000256" key="2">
    <source>
        <dbReference type="ARBA" id="ARBA00023015"/>
    </source>
</evidence>
<evidence type="ECO:0000256" key="4">
    <source>
        <dbReference type="ARBA" id="ARBA00023163"/>
    </source>
</evidence>
<dbReference type="Pfam" id="PF13411">
    <property type="entry name" value="MerR_1"/>
    <property type="match status" value="1"/>
</dbReference>
<evidence type="ECO:0000256" key="3">
    <source>
        <dbReference type="ARBA" id="ARBA00023125"/>
    </source>
</evidence>
<dbReference type="InterPro" id="IPR047057">
    <property type="entry name" value="MerR_fam"/>
</dbReference>
<keyword evidence="3" id="KW-0238">DNA-binding</keyword>
<name>A0A098G758_9GAMM</name>
<dbReference type="EMBL" id="LN614827">
    <property type="protein sequence ID" value="CEG58292.1"/>
    <property type="molecule type" value="Genomic_DNA"/>
</dbReference>
<dbReference type="KEGG" id="lfa:LFA_2937"/>
<reference evidence="7" key="1">
    <citation type="submission" date="2014-09" db="EMBL/GenBank/DDBJ databases">
        <authorList>
            <person name="Gomez-Valero L."/>
        </authorList>
    </citation>
    <scope>NUCLEOTIDE SEQUENCE [LARGE SCALE GENOMIC DNA]</scope>
    <source>
        <strain evidence="7">ATCC700992</strain>
    </source>
</reference>
<dbReference type="PANTHER" id="PTHR30204">
    <property type="entry name" value="REDOX-CYCLING DRUG-SENSING TRANSCRIPTIONAL ACTIVATOR SOXR"/>
    <property type="match status" value="1"/>
</dbReference>
<dbReference type="STRING" id="1212491.LFA_2937"/>
<dbReference type="PANTHER" id="PTHR30204:SF69">
    <property type="entry name" value="MERR-FAMILY TRANSCRIPTIONAL REGULATOR"/>
    <property type="match status" value="1"/>
</dbReference>
<protein>
    <recommendedName>
        <fullName evidence="5">HTH merR-type domain-containing protein</fullName>
    </recommendedName>
</protein>
<gene>
    <name evidence="6" type="ORF">LFA_2937</name>
</gene>
<keyword evidence="2" id="KW-0805">Transcription regulation</keyword>
<dbReference type="CDD" id="cd01106">
    <property type="entry name" value="HTH_TipAL-Mta"/>
    <property type="match status" value="1"/>
</dbReference>
<organism evidence="6 7">
    <name type="scientific">Legionella fallonii LLAP-10</name>
    <dbReference type="NCBI Taxonomy" id="1212491"/>
    <lineage>
        <taxon>Bacteria</taxon>
        <taxon>Pseudomonadati</taxon>
        <taxon>Pseudomonadota</taxon>
        <taxon>Gammaproteobacteria</taxon>
        <taxon>Legionellales</taxon>
        <taxon>Legionellaceae</taxon>
        <taxon>Legionella</taxon>
    </lineage>
</organism>
<evidence type="ECO:0000259" key="5">
    <source>
        <dbReference type="PROSITE" id="PS50937"/>
    </source>
</evidence>
<keyword evidence="4" id="KW-0804">Transcription</keyword>
<dbReference type="GO" id="GO:0003677">
    <property type="term" value="F:DNA binding"/>
    <property type="evidence" value="ECO:0007669"/>
    <property type="project" value="UniProtKB-KW"/>
</dbReference>
<dbReference type="SMART" id="SM00422">
    <property type="entry name" value="HTH_MERR"/>
    <property type="match status" value="1"/>
</dbReference>
<dbReference type="GO" id="GO:0003700">
    <property type="term" value="F:DNA-binding transcription factor activity"/>
    <property type="evidence" value="ECO:0007669"/>
    <property type="project" value="InterPro"/>
</dbReference>
<evidence type="ECO:0000313" key="6">
    <source>
        <dbReference type="EMBL" id="CEG58292.1"/>
    </source>
</evidence>
<dbReference type="HOGENOM" id="CLU_882221_0_0_6"/>
<dbReference type="InterPro" id="IPR009061">
    <property type="entry name" value="DNA-bd_dom_put_sf"/>
</dbReference>
<dbReference type="OrthoDB" id="9808480at2"/>
<dbReference type="RefSeq" id="WP_045096640.1">
    <property type="nucleotide sequence ID" value="NZ_LN614827.1"/>
</dbReference>
<keyword evidence="7" id="KW-1185">Reference proteome</keyword>
<proteinExistence type="predicted"/>
<sequence>MKVWHIKEISELTKTSIRMLRHYDKIGLLEPSYRESNGYRCYTAPDLAKLQQIVALKYFGFNLSIIKNILQKHNNIYAHLQAQQQVIKKQSDHLQQVHNVLDGILKRLAPSKSPDWNDLLLLIEGFNMTDNLREKLKDSWAGKTLSESQFEEYLFLYEQFPEEFAQRDAMIDEINQKLVGDPEGPDGERVVLFSHDLAKKMKQFFTQNVKLSSSFLESIKSGKVTQLEITPEGANWIGRATLAYWLKRWNGLYDKIVNSLAADPNGKIGKELAKEWRTILDDYFSVGSKDFLNGILLWQETARQDEEIKSLKTIPTPQEMMNRVHIKLLFNPQAASWISQALEMNSR</sequence>
<dbReference type="Proteomes" id="UP000032430">
    <property type="component" value="Chromosome I"/>
</dbReference>
<accession>A0A098G758</accession>
<dbReference type="Gene3D" id="1.10.1660.10">
    <property type="match status" value="1"/>
</dbReference>
<dbReference type="AlphaFoldDB" id="A0A098G758"/>
<dbReference type="InterPro" id="IPR000551">
    <property type="entry name" value="MerR-type_HTH_dom"/>
</dbReference>
<keyword evidence="1" id="KW-0678">Repressor</keyword>
<dbReference type="SUPFAM" id="SSF46955">
    <property type="entry name" value="Putative DNA-binding domain"/>
    <property type="match status" value="1"/>
</dbReference>
<dbReference type="PROSITE" id="PS50937">
    <property type="entry name" value="HTH_MERR_2"/>
    <property type="match status" value="1"/>
</dbReference>
<feature type="domain" description="HTH merR-type" evidence="5">
    <location>
        <begin position="3"/>
        <end position="72"/>
    </location>
</feature>